<feature type="domain" description="CCHC-type" evidence="3">
    <location>
        <begin position="140"/>
        <end position="155"/>
    </location>
</feature>
<feature type="region of interest" description="Disordered" evidence="2">
    <location>
        <begin position="161"/>
        <end position="209"/>
    </location>
</feature>
<dbReference type="Proteomes" id="UP000818029">
    <property type="component" value="Chromosome A07"/>
</dbReference>
<accession>A0A1U8P7K5</accession>
<dbReference type="KEGG" id="ghi:107955830"/>
<evidence type="ECO:0000256" key="2">
    <source>
        <dbReference type="SAM" id="MobiDB-lite"/>
    </source>
</evidence>
<feature type="region of interest" description="Disordered" evidence="2">
    <location>
        <begin position="1"/>
        <end position="59"/>
    </location>
</feature>
<feature type="region of interest" description="Disordered" evidence="2">
    <location>
        <begin position="85"/>
        <end position="123"/>
    </location>
</feature>
<feature type="compositionally biased region" description="Pro residues" evidence="2">
    <location>
        <begin position="47"/>
        <end position="59"/>
    </location>
</feature>
<dbReference type="PaxDb" id="3635-A0A1U8P7K5"/>
<gene>
    <name evidence="5" type="primary">LOC107955830</name>
</gene>
<keyword evidence="1" id="KW-0479">Metal-binding</keyword>
<proteinExistence type="predicted"/>
<dbReference type="GO" id="GO:0003727">
    <property type="term" value="F:single-stranded RNA binding"/>
    <property type="evidence" value="ECO:0000318"/>
    <property type="project" value="GO_Central"/>
</dbReference>
<name>A0A1U8P7K5_GOSHI</name>
<dbReference type="GO" id="GO:0045182">
    <property type="term" value="F:translation regulator activity"/>
    <property type="evidence" value="ECO:0000318"/>
    <property type="project" value="GO_Central"/>
</dbReference>
<dbReference type="RefSeq" id="XP_016747110.1">
    <property type="nucleotide sequence ID" value="XM_016891621.1"/>
</dbReference>
<dbReference type="PROSITE" id="PS50158">
    <property type="entry name" value="ZF_CCHC"/>
    <property type="match status" value="1"/>
</dbReference>
<dbReference type="GO" id="GO:0003729">
    <property type="term" value="F:mRNA binding"/>
    <property type="evidence" value="ECO:0000318"/>
    <property type="project" value="GO_Central"/>
</dbReference>
<sequence length="254" mass="28367">MDPNKVVADDVQSNAPAPAEGAALSDSRPPTVSRGEGEFVRTNPNVQPLPPPPIPQPNPVAPQVGVLKLRKFVELVERACKAKELAKEKRKAEFESRDSKKRQMGKSFQSSTKKPREFNTRSSVSAGRHLGECWMNSHACFKCGSHDHFTKNCPETVEKEKFQSVRSGNATSRGKPQKNLRNRTSSKSAPREPTVRPKGRAPTRTYAIRAREETSCPDAITDWLIMHDIIVNCRRKIIKLKCESGDILRVKSDE</sequence>
<evidence type="ECO:0000256" key="1">
    <source>
        <dbReference type="PROSITE-ProRule" id="PRU00047"/>
    </source>
</evidence>
<keyword evidence="4" id="KW-1185">Reference proteome</keyword>
<dbReference type="InterPro" id="IPR001878">
    <property type="entry name" value="Znf_CCHC"/>
</dbReference>
<dbReference type="SUPFAM" id="SSF57756">
    <property type="entry name" value="Retrovirus zinc finger-like domains"/>
    <property type="match status" value="1"/>
</dbReference>
<evidence type="ECO:0000313" key="4">
    <source>
        <dbReference type="Proteomes" id="UP000818029"/>
    </source>
</evidence>
<dbReference type="AlphaFoldDB" id="A0A1U8P7K5"/>
<dbReference type="GeneID" id="107955830"/>
<reference evidence="5" key="2">
    <citation type="submission" date="2025-08" db="UniProtKB">
        <authorList>
            <consortium name="RefSeq"/>
        </authorList>
    </citation>
    <scope>IDENTIFICATION</scope>
</reference>
<keyword evidence="1" id="KW-0863">Zinc-finger</keyword>
<dbReference type="Gene3D" id="4.10.60.10">
    <property type="entry name" value="Zinc finger, CCHC-type"/>
    <property type="match status" value="1"/>
</dbReference>
<feature type="compositionally biased region" description="Basic and acidic residues" evidence="2">
    <location>
        <begin position="85"/>
        <end position="98"/>
    </location>
</feature>
<dbReference type="GO" id="GO:0008270">
    <property type="term" value="F:zinc ion binding"/>
    <property type="evidence" value="ECO:0007669"/>
    <property type="project" value="UniProtKB-KW"/>
</dbReference>
<evidence type="ECO:0000259" key="3">
    <source>
        <dbReference type="PROSITE" id="PS50158"/>
    </source>
</evidence>
<dbReference type="InterPro" id="IPR036875">
    <property type="entry name" value="Znf_CCHC_sf"/>
</dbReference>
<protein>
    <recommendedName>
        <fullName evidence="3">CCHC-type domain-containing protein</fullName>
    </recommendedName>
</protein>
<feature type="compositionally biased region" description="Polar residues" evidence="2">
    <location>
        <begin position="164"/>
        <end position="174"/>
    </location>
</feature>
<dbReference type="GO" id="GO:2000767">
    <property type="term" value="P:positive regulation of cytoplasmic translation"/>
    <property type="evidence" value="ECO:0000318"/>
    <property type="project" value="GO_Central"/>
</dbReference>
<organism evidence="4 5">
    <name type="scientific">Gossypium hirsutum</name>
    <name type="common">Upland cotton</name>
    <name type="synonym">Gossypium mexicanum</name>
    <dbReference type="NCBI Taxonomy" id="3635"/>
    <lineage>
        <taxon>Eukaryota</taxon>
        <taxon>Viridiplantae</taxon>
        <taxon>Streptophyta</taxon>
        <taxon>Embryophyta</taxon>
        <taxon>Tracheophyta</taxon>
        <taxon>Spermatophyta</taxon>
        <taxon>Magnoliopsida</taxon>
        <taxon>eudicotyledons</taxon>
        <taxon>Gunneridae</taxon>
        <taxon>Pentapetalae</taxon>
        <taxon>rosids</taxon>
        <taxon>malvids</taxon>
        <taxon>Malvales</taxon>
        <taxon>Malvaceae</taxon>
        <taxon>Malvoideae</taxon>
        <taxon>Gossypium</taxon>
    </lineage>
</organism>
<reference evidence="4" key="1">
    <citation type="journal article" date="2020" name="Nat. Genet.">
        <title>Genomic diversifications of five Gossypium allopolyploid species and their impact on cotton improvement.</title>
        <authorList>
            <person name="Chen Z.J."/>
            <person name="Sreedasyam A."/>
            <person name="Ando A."/>
            <person name="Song Q."/>
            <person name="De Santiago L.M."/>
            <person name="Hulse-Kemp A.M."/>
            <person name="Ding M."/>
            <person name="Ye W."/>
            <person name="Kirkbride R.C."/>
            <person name="Jenkins J."/>
            <person name="Plott C."/>
            <person name="Lovell J."/>
            <person name="Lin Y.M."/>
            <person name="Vaughn R."/>
            <person name="Liu B."/>
            <person name="Simpson S."/>
            <person name="Scheffler B.E."/>
            <person name="Wen L."/>
            <person name="Saski C.A."/>
            <person name="Grover C.E."/>
            <person name="Hu G."/>
            <person name="Conover J.L."/>
            <person name="Carlson J.W."/>
            <person name="Shu S."/>
            <person name="Boston L.B."/>
            <person name="Williams M."/>
            <person name="Peterson D.G."/>
            <person name="McGee K."/>
            <person name="Jones D.C."/>
            <person name="Wendel J.F."/>
            <person name="Stelly D.M."/>
            <person name="Grimwood J."/>
            <person name="Schmutz J."/>
        </authorList>
    </citation>
    <scope>NUCLEOTIDE SEQUENCE [LARGE SCALE GENOMIC DNA]</scope>
    <source>
        <strain evidence="4">cv. TM-1</strain>
    </source>
</reference>
<evidence type="ECO:0000313" key="5">
    <source>
        <dbReference type="RefSeq" id="XP_016747110.1"/>
    </source>
</evidence>
<dbReference type="GO" id="GO:0005737">
    <property type="term" value="C:cytoplasm"/>
    <property type="evidence" value="ECO:0000318"/>
    <property type="project" value="GO_Central"/>
</dbReference>
<keyword evidence="1" id="KW-0862">Zinc</keyword>